<evidence type="ECO:0000259" key="1">
    <source>
        <dbReference type="PROSITE" id="PS50404"/>
    </source>
</evidence>
<evidence type="ECO:0000259" key="2">
    <source>
        <dbReference type="PROSITE" id="PS50405"/>
    </source>
</evidence>
<sequence>MTDYALFYWPVPFRGHFVRYVLAYAGAAWEEPDTEALLAIKSAPVADQPAPMMAPPMLHDLRAGLWLSQLSAILMHLGERHDLLPPDAAARTLTLKLICDAGDVLEEVTRNCGAQMWTPATWADFTADRLPRWMEIFEETGRRHGLEPQGGHILGTDRPSLADLAAAALWHTMADKLPPLAPMLDRHAPAIAGLCARIASQPSIAEMRAEWDRSHGDVWCGGRIEASLRAVLGC</sequence>
<dbReference type="InterPro" id="IPR036282">
    <property type="entry name" value="Glutathione-S-Trfase_C_sf"/>
</dbReference>
<feature type="domain" description="GST N-terminal" evidence="1">
    <location>
        <begin position="2"/>
        <end position="85"/>
    </location>
</feature>
<dbReference type="GO" id="GO:0006749">
    <property type="term" value="P:glutathione metabolic process"/>
    <property type="evidence" value="ECO:0007669"/>
    <property type="project" value="TreeGrafter"/>
</dbReference>
<evidence type="ECO:0000313" key="4">
    <source>
        <dbReference type="Proteomes" id="UP000236742"/>
    </source>
</evidence>
<gene>
    <name evidence="3" type="ORF">SAMN05421751_1021</name>
</gene>
<dbReference type="PROSITE" id="PS50405">
    <property type="entry name" value="GST_CTER"/>
    <property type="match status" value="1"/>
</dbReference>
<accession>A0A1H5T224</accession>
<dbReference type="Gene3D" id="1.20.1050.10">
    <property type="match status" value="1"/>
</dbReference>
<proteinExistence type="predicted"/>
<reference evidence="4" key="1">
    <citation type="submission" date="2016-10" db="EMBL/GenBank/DDBJ databases">
        <authorList>
            <person name="Varghese N."/>
            <person name="Submissions S."/>
        </authorList>
    </citation>
    <scope>NUCLEOTIDE SEQUENCE [LARGE SCALE GENOMIC DNA]</scope>
    <source>
        <strain evidence="4">DSM 23413</strain>
    </source>
</reference>
<dbReference type="SMR" id="A0A1H5T224"/>
<evidence type="ECO:0000313" key="3">
    <source>
        <dbReference type="EMBL" id="SEF56131.1"/>
    </source>
</evidence>
<dbReference type="EMBL" id="FNVD01000002">
    <property type="protein sequence ID" value="SEF56131.1"/>
    <property type="molecule type" value="Genomic_DNA"/>
</dbReference>
<dbReference type="GO" id="GO:0004364">
    <property type="term" value="F:glutathione transferase activity"/>
    <property type="evidence" value="ECO:0007669"/>
    <property type="project" value="TreeGrafter"/>
</dbReference>
<dbReference type="AlphaFoldDB" id="A0A1H5T224"/>
<dbReference type="SUPFAM" id="SSF47616">
    <property type="entry name" value="GST C-terminal domain-like"/>
    <property type="match status" value="1"/>
</dbReference>
<dbReference type="InterPro" id="IPR004045">
    <property type="entry name" value="Glutathione_S-Trfase_N"/>
</dbReference>
<keyword evidence="4" id="KW-1185">Reference proteome</keyword>
<dbReference type="Gene3D" id="3.40.30.10">
    <property type="entry name" value="Glutaredoxin"/>
    <property type="match status" value="1"/>
</dbReference>
<dbReference type="InterPro" id="IPR054761">
    <property type="entry name" value="GST_C_proteobact"/>
</dbReference>
<dbReference type="RefSeq" id="WP_104006694.1">
    <property type="nucleotide sequence ID" value="NZ_FNVD01000002.1"/>
</dbReference>
<protein>
    <submittedName>
        <fullName evidence="3">Glutathione S-transferase</fullName>
    </submittedName>
</protein>
<dbReference type="Proteomes" id="UP000236742">
    <property type="component" value="Unassembled WGS sequence"/>
</dbReference>
<dbReference type="InterPro" id="IPR050213">
    <property type="entry name" value="GST_superfamily"/>
</dbReference>
<dbReference type="Pfam" id="PF22119">
    <property type="entry name" value="GST_C_8"/>
    <property type="match status" value="1"/>
</dbReference>
<keyword evidence="3" id="KW-0808">Transferase</keyword>
<dbReference type="PANTHER" id="PTHR11571:SF263">
    <property type="entry name" value="GLUTATHIONE S-TRANSFERASE"/>
    <property type="match status" value="1"/>
</dbReference>
<feature type="domain" description="GST C-terminal" evidence="2">
    <location>
        <begin position="87"/>
        <end position="228"/>
    </location>
</feature>
<dbReference type="PANTHER" id="PTHR11571">
    <property type="entry name" value="GLUTATHIONE S-TRANSFERASE"/>
    <property type="match status" value="1"/>
</dbReference>
<dbReference type="InterPro" id="IPR010987">
    <property type="entry name" value="Glutathione-S-Trfase_C-like"/>
</dbReference>
<dbReference type="SUPFAM" id="SSF52833">
    <property type="entry name" value="Thioredoxin-like"/>
    <property type="match status" value="1"/>
</dbReference>
<dbReference type="PROSITE" id="PS50404">
    <property type="entry name" value="GST_NTER"/>
    <property type="match status" value="1"/>
</dbReference>
<dbReference type="OrthoDB" id="7203409at2"/>
<organism evidence="3 4">
    <name type="scientific">Jhaorihella thermophila</name>
    <dbReference type="NCBI Taxonomy" id="488547"/>
    <lineage>
        <taxon>Bacteria</taxon>
        <taxon>Pseudomonadati</taxon>
        <taxon>Pseudomonadota</taxon>
        <taxon>Alphaproteobacteria</taxon>
        <taxon>Rhodobacterales</taxon>
        <taxon>Paracoccaceae</taxon>
        <taxon>Jhaorihella</taxon>
    </lineage>
</organism>
<name>A0A1H5T224_9RHOB</name>
<dbReference type="InterPro" id="IPR036249">
    <property type="entry name" value="Thioredoxin-like_sf"/>
</dbReference>